<feature type="compositionally biased region" description="Pro residues" evidence="1">
    <location>
        <begin position="350"/>
        <end position="359"/>
    </location>
</feature>
<feature type="compositionally biased region" description="Polar residues" evidence="1">
    <location>
        <begin position="89"/>
        <end position="103"/>
    </location>
</feature>
<feature type="region of interest" description="Disordered" evidence="1">
    <location>
        <begin position="1"/>
        <end position="54"/>
    </location>
</feature>
<feature type="compositionally biased region" description="Basic and acidic residues" evidence="1">
    <location>
        <begin position="478"/>
        <end position="503"/>
    </location>
</feature>
<feature type="region of interest" description="Disordered" evidence="1">
    <location>
        <begin position="69"/>
        <end position="110"/>
    </location>
</feature>
<feature type="compositionally biased region" description="Polar residues" evidence="1">
    <location>
        <begin position="285"/>
        <end position="320"/>
    </location>
</feature>
<feature type="region of interest" description="Disordered" evidence="1">
    <location>
        <begin position="444"/>
        <end position="503"/>
    </location>
</feature>
<dbReference type="Proteomes" id="UP000824998">
    <property type="component" value="Unassembled WGS sequence"/>
</dbReference>
<accession>A0A9P8C8S7</accession>
<feature type="compositionally biased region" description="Polar residues" evidence="1">
    <location>
        <begin position="209"/>
        <end position="226"/>
    </location>
</feature>
<feature type="region of interest" description="Disordered" evidence="1">
    <location>
        <begin position="206"/>
        <end position="389"/>
    </location>
</feature>
<reference evidence="2" key="1">
    <citation type="journal article" date="2021" name="IMA Fungus">
        <title>Genomic characterization of three marine fungi, including Emericellopsis atlantica sp. nov. with signatures of a generalist lifestyle and marine biomass degradation.</title>
        <authorList>
            <person name="Hagestad O.C."/>
            <person name="Hou L."/>
            <person name="Andersen J.H."/>
            <person name="Hansen E.H."/>
            <person name="Altermark B."/>
            <person name="Li C."/>
            <person name="Kuhnert E."/>
            <person name="Cox R.J."/>
            <person name="Crous P.W."/>
            <person name="Spatafora J.W."/>
            <person name="Lail K."/>
            <person name="Amirebrahimi M."/>
            <person name="Lipzen A."/>
            <person name="Pangilinan J."/>
            <person name="Andreopoulos W."/>
            <person name="Hayes R.D."/>
            <person name="Ng V."/>
            <person name="Grigoriev I.V."/>
            <person name="Jackson S.A."/>
            <person name="Sutton T.D.S."/>
            <person name="Dobson A.D.W."/>
            <person name="Rama T."/>
        </authorList>
    </citation>
    <scope>NUCLEOTIDE SEQUENCE</scope>
    <source>
        <strain evidence="2">TRa018bII</strain>
    </source>
</reference>
<protein>
    <submittedName>
        <fullName evidence="2">Uncharacterized protein</fullName>
    </submittedName>
</protein>
<gene>
    <name evidence="2" type="ORF">BJ875DRAFT_453187</name>
</gene>
<feature type="region of interest" description="Disordered" evidence="1">
    <location>
        <begin position="134"/>
        <end position="169"/>
    </location>
</feature>
<feature type="compositionally biased region" description="Polar residues" evidence="1">
    <location>
        <begin position="1"/>
        <end position="29"/>
    </location>
</feature>
<comment type="caution">
    <text evidence="2">The sequence shown here is derived from an EMBL/GenBank/DDBJ whole genome shotgun (WGS) entry which is preliminary data.</text>
</comment>
<dbReference type="AlphaFoldDB" id="A0A9P8C8S7"/>
<evidence type="ECO:0000256" key="1">
    <source>
        <dbReference type="SAM" id="MobiDB-lite"/>
    </source>
</evidence>
<sequence length="542" mass="59325">MGQTPLVQGDTRNVTGARSDTNYPPTTQEFLAEEHNNPSDTGRPHGNFPLILKPGFNAPVSRKTLFNRSASSNPKIELGKPDTWKFIDNESNGSSPRINNIELSKTETRKPSFTSLNSSVFKIPLFHRSATSRPKIGLAKTDTRNKSYSSNPNISNKGETRMPSFNGPCDASYCPDKPYRIEKEEVGIRSVADESDSVRSEIELARVNNRISNGNKSTNGSPNISKSEPVKEHARKPSITKPTGSIHSPKGGGVEGTLVKRPTEDRVSDAEIDELIRLYPRKPLSINQPKVPSPLANINTNGTTARKPNIEGSDSSSPGDTKNIFCRSELSIDDDGHGSDTDKDDTLKPSSPPFPPPSKSSPTKSLTSTQNSLPLSTSLRSQKKRAHTLSLAHHAAEKLAIEAERLAIDAEKFAIAAERRALEAWQGVMDAEKGEIEREKRIIREAMGGRDMDGRGRRGSVGGDSKVGSEVGGRRGTAGRERSGSVRGERTGSMGRERSEYLGMRKERSLEGLRIRDLRSEEKVMVHEKKLSLVMEAREAAE</sequence>
<feature type="compositionally biased region" description="Basic and acidic residues" evidence="1">
    <location>
        <begin position="77"/>
        <end position="88"/>
    </location>
</feature>
<feature type="compositionally biased region" description="Polar residues" evidence="1">
    <location>
        <begin position="146"/>
        <end position="157"/>
    </location>
</feature>
<proteinExistence type="predicted"/>
<evidence type="ECO:0000313" key="3">
    <source>
        <dbReference type="Proteomes" id="UP000824998"/>
    </source>
</evidence>
<evidence type="ECO:0000313" key="2">
    <source>
        <dbReference type="EMBL" id="KAG9237687.1"/>
    </source>
</evidence>
<feature type="compositionally biased region" description="Polar residues" evidence="1">
    <location>
        <begin position="370"/>
        <end position="380"/>
    </location>
</feature>
<name>A0A9P8C8S7_9HELO</name>
<keyword evidence="3" id="KW-1185">Reference proteome</keyword>
<dbReference type="EMBL" id="MU251382">
    <property type="protein sequence ID" value="KAG9237687.1"/>
    <property type="molecule type" value="Genomic_DNA"/>
</dbReference>
<feature type="compositionally biased region" description="Basic and acidic residues" evidence="1">
    <location>
        <begin position="334"/>
        <end position="347"/>
    </location>
</feature>
<feature type="compositionally biased region" description="Low complexity" evidence="1">
    <location>
        <begin position="360"/>
        <end position="369"/>
    </location>
</feature>
<organism evidence="2 3">
    <name type="scientific">Amylocarpus encephaloides</name>
    <dbReference type="NCBI Taxonomy" id="45428"/>
    <lineage>
        <taxon>Eukaryota</taxon>
        <taxon>Fungi</taxon>
        <taxon>Dikarya</taxon>
        <taxon>Ascomycota</taxon>
        <taxon>Pezizomycotina</taxon>
        <taxon>Leotiomycetes</taxon>
        <taxon>Helotiales</taxon>
        <taxon>Helotiales incertae sedis</taxon>
        <taxon>Amylocarpus</taxon>
    </lineage>
</organism>
<feature type="compositionally biased region" description="Basic and acidic residues" evidence="1">
    <location>
        <begin position="444"/>
        <end position="456"/>
    </location>
</feature>